<evidence type="ECO:0000256" key="7">
    <source>
        <dbReference type="ARBA" id="ARBA00022989"/>
    </source>
</evidence>
<keyword evidence="6" id="KW-0573">Peptidoglycan synthesis</keyword>
<proteinExistence type="inferred from homology"/>
<keyword evidence="3" id="KW-0808">Transferase</keyword>
<dbReference type="EC" id="2.4.99.28" evidence="14"/>
<evidence type="ECO:0000256" key="3">
    <source>
        <dbReference type="ARBA" id="ARBA00022679"/>
    </source>
</evidence>
<comment type="catalytic activity">
    <reaction evidence="15">
        <text>[GlcNAc-(1-&gt;4)-Mur2Ac(oyl-L-Ala-gamma-D-Glu-L-Lys-D-Ala-D-Ala)](n)-di-trans,octa-cis-undecaprenyl diphosphate + beta-D-GlcNAc-(1-&gt;4)-Mur2Ac(oyl-L-Ala-gamma-D-Glu-L-Lys-D-Ala-D-Ala)-di-trans,octa-cis-undecaprenyl diphosphate = [GlcNAc-(1-&gt;4)-Mur2Ac(oyl-L-Ala-gamma-D-Glu-L-Lys-D-Ala-D-Ala)](n+1)-di-trans,octa-cis-undecaprenyl diphosphate + di-trans,octa-cis-undecaprenyl diphosphate + H(+)</text>
        <dbReference type="Rhea" id="RHEA:23708"/>
        <dbReference type="Rhea" id="RHEA-COMP:9602"/>
        <dbReference type="Rhea" id="RHEA-COMP:9603"/>
        <dbReference type="ChEBI" id="CHEBI:15378"/>
        <dbReference type="ChEBI" id="CHEBI:58405"/>
        <dbReference type="ChEBI" id="CHEBI:60033"/>
        <dbReference type="ChEBI" id="CHEBI:78435"/>
        <dbReference type="EC" id="2.4.99.28"/>
    </reaction>
</comment>
<feature type="transmembrane region" description="Helical" evidence="16">
    <location>
        <begin position="301"/>
        <end position="328"/>
    </location>
</feature>
<feature type="transmembrane region" description="Helical" evidence="16">
    <location>
        <begin position="187"/>
        <end position="208"/>
    </location>
</feature>
<evidence type="ECO:0000256" key="2">
    <source>
        <dbReference type="ARBA" id="ARBA00022676"/>
    </source>
</evidence>
<feature type="transmembrane region" description="Helical" evidence="16">
    <location>
        <begin position="74"/>
        <end position="95"/>
    </location>
</feature>
<reference evidence="17 18" key="1">
    <citation type="journal article" date="2016" name="Nat. Commun.">
        <title>Thousands of microbial genomes shed light on interconnected biogeochemical processes in an aquifer system.</title>
        <authorList>
            <person name="Anantharaman K."/>
            <person name="Brown C.T."/>
            <person name="Hug L.A."/>
            <person name="Sharon I."/>
            <person name="Castelle C.J."/>
            <person name="Probst A.J."/>
            <person name="Thomas B.C."/>
            <person name="Singh A."/>
            <person name="Wilkins M.J."/>
            <person name="Karaoz U."/>
            <person name="Brodie E.L."/>
            <person name="Williams K.H."/>
            <person name="Hubbard S.S."/>
            <person name="Banfield J.F."/>
        </authorList>
    </citation>
    <scope>NUCLEOTIDE SEQUENCE [LARGE SCALE GENOMIC DNA]</scope>
</reference>
<feature type="transmembrane region" description="Helical" evidence="16">
    <location>
        <begin position="334"/>
        <end position="357"/>
    </location>
</feature>
<dbReference type="GO" id="GO:0005886">
    <property type="term" value="C:plasma membrane"/>
    <property type="evidence" value="ECO:0007669"/>
    <property type="project" value="TreeGrafter"/>
</dbReference>
<evidence type="ECO:0000313" key="18">
    <source>
        <dbReference type="Proteomes" id="UP000176221"/>
    </source>
</evidence>
<keyword evidence="5" id="KW-0133">Cell shape</keyword>
<comment type="similarity">
    <text evidence="11">Belongs to the SEDS family. FtsW subfamily.</text>
</comment>
<evidence type="ECO:0000256" key="12">
    <source>
        <dbReference type="ARBA" id="ARBA00041185"/>
    </source>
</evidence>
<comment type="subcellular location">
    <subcellularLocation>
        <location evidence="1">Membrane</location>
        <topology evidence="1">Multi-pass membrane protein</topology>
    </subcellularLocation>
</comment>
<evidence type="ECO:0000256" key="16">
    <source>
        <dbReference type="SAM" id="Phobius"/>
    </source>
</evidence>
<evidence type="ECO:0000256" key="6">
    <source>
        <dbReference type="ARBA" id="ARBA00022984"/>
    </source>
</evidence>
<dbReference type="PANTHER" id="PTHR30474:SF2">
    <property type="entry name" value="PEPTIDOGLYCAN GLYCOSYLTRANSFERASE FTSW-RELATED"/>
    <property type="match status" value="1"/>
</dbReference>
<keyword evidence="2" id="KW-0328">Glycosyltransferase</keyword>
<dbReference type="GO" id="GO:0008955">
    <property type="term" value="F:peptidoglycan glycosyltransferase activity"/>
    <property type="evidence" value="ECO:0007669"/>
    <property type="project" value="UniProtKB-EC"/>
</dbReference>
<feature type="transmembrane region" description="Helical" evidence="16">
    <location>
        <begin position="9"/>
        <end position="34"/>
    </location>
</feature>
<evidence type="ECO:0000256" key="14">
    <source>
        <dbReference type="ARBA" id="ARBA00044770"/>
    </source>
</evidence>
<evidence type="ECO:0000313" key="17">
    <source>
        <dbReference type="EMBL" id="OHA33662.1"/>
    </source>
</evidence>
<sequence length="368" mass="40114">MRKASVDRVFLTTVLILVLAGFGIYFSATLGLVARETVSVFSIVFNHIVLGMILGLCSLWYFSRFPYRNLRKYAFIIFIVSFILTLLVFVPGLGLEYGGAKRWINLGFATFQPSEFLKLGYIIYLAAWLSSVRDKVKEWNYGFLPFFILSALVGVVLLLEPDTDSYALIFLAGAAMFLVAGARKRHLFALFGVGVVVLVGMAFLKPYIMQRFITFLDPSSDPRGAGYQIQQSLIAIGSGGATGRGFGQSVQKFNYLPEPIGDSIFAVAAEEFGFVGSVLLVLLYVAFALRGLRIAARAPDLFGGLIVLGIVILIVTQSFVNIAAMLGILPLSGLPLIFVSHGGTALFFALTEVGIVLNVSRSIKKINV</sequence>
<feature type="transmembrane region" description="Helical" evidence="16">
    <location>
        <begin position="139"/>
        <end position="159"/>
    </location>
</feature>
<dbReference type="PANTHER" id="PTHR30474">
    <property type="entry name" value="CELL CYCLE PROTEIN"/>
    <property type="match status" value="1"/>
</dbReference>
<evidence type="ECO:0000256" key="11">
    <source>
        <dbReference type="ARBA" id="ARBA00038053"/>
    </source>
</evidence>
<evidence type="ECO:0000256" key="8">
    <source>
        <dbReference type="ARBA" id="ARBA00023136"/>
    </source>
</evidence>
<feature type="transmembrane region" description="Helical" evidence="16">
    <location>
        <begin position="115"/>
        <end position="132"/>
    </location>
</feature>
<comment type="caution">
    <text evidence="17">The sequence shown here is derived from an EMBL/GenBank/DDBJ whole genome shotgun (WGS) entry which is preliminary data.</text>
</comment>
<dbReference type="GO" id="GO:0009252">
    <property type="term" value="P:peptidoglycan biosynthetic process"/>
    <property type="evidence" value="ECO:0007669"/>
    <property type="project" value="UniProtKB-KW"/>
</dbReference>
<evidence type="ECO:0000256" key="10">
    <source>
        <dbReference type="ARBA" id="ARBA00033270"/>
    </source>
</evidence>
<name>A0A1G2NE95_9BACT</name>
<protein>
    <recommendedName>
        <fullName evidence="12">Probable peptidoglycan glycosyltransferase FtsW</fullName>
        <ecNumber evidence="14">2.4.99.28</ecNumber>
    </recommendedName>
    <alternativeName>
        <fullName evidence="13">Cell division protein FtsW</fullName>
    </alternativeName>
    <alternativeName>
        <fullName evidence="10">Cell wall polymerase</fullName>
    </alternativeName>
    <alternativeName>
        <fullName evidence="9">Peptidoglycan polymerase</fullName>
    </alternativeName>
</protein>
<evidence type="ECO:0000256" key="5">
    <source>
        <dbReference type="ARBA" id="ARBA00022960"/>
    </source>
</evidence>
<evidence type="ECO:0000256" key="15">
    <source>
        <dbReference type="ARBA" id="ARBA00049902"/>
    </source>
</evidence>
<evidence type="ECO:0000256" key="4">
    <source>
        <dbReference type="ARBA" id="ARBA00022692"/>
    </source>
</evidence>
<feature type="transmembrane region" description="Helical" evidence="16">
    <location>
        <begin position="264"/>
        <end position="289"/>
    </location>
</feature>
<evidence type="ECO:0000256" key="13">
    <source>
        <dbReference type="ARBA" id="ARBA00041418"/>
    </source>
</evidence>
<gene>
    <name evidence="17" type="ORF">A2928_01785</name>
</gene>
<dbReference type="GO" id="GO:0051301">
    <property type="term" value="P:cell division"/>
    <property type="evidence" value="ECO:0007669"/>
    <property type="project" value="InterPro"/>
</dbReference>
<feature type="transmembrane region" description="Helical" evidence="16">
    <location>
        <begin position="165"/>
        <end position="182"/>
    </location>
</feature>
<organism evidence="17 18">
    <name type="scientific">Candidatus Taylorbacteria bacterium RIFCSPLOWO2_01_FULL_45_15b</name>
    <dbReference type="NCBI Taxonomy" id="1802319"/>
    <lineage>
        <taxon>Bacteria</taxon>
        <taxon>Candidatus Tayloriibacteriota</taxon>
    </lineage>
</organism>
<evidence type="ECO:0000256" key="9">
    <source>
        <dbReference type="ARBA" id="ARBA00032370"/>
    </source>
</evidence>
<dbReference type="EMBL" id="MHRX01000028">
    <property type="protein sequence ID" value="OHA33662.1"/>
    <property type="molecule type" value="Genomic_DNA"/>
</dbReference>
<evidence type="ECO:0000256" key="1">
    <source>
        <dbReference type="ARBA" id="ARBA00004141"/>
    </source>
</evidence>
<dbReference type="Pfam" id="PF01098">
    <property type="entry name" value="FTSW_RODA_SPOVE"/>
    <property type="match status" value="1"/>
</dbReference>
<dbReference type="GO" id="GO:0032153">
    <property type="term" value="C:cell division site"/>
    <property type="evidence" value="ECO:0007669"/>
    <property type="project" value="TreeGrafter"/>
</dbReference>
<dbReference type="InterPro" id="IPR001182">
    <property type="entry name" value="FtsW/RodA"/>
</dbReference>
<dbReference type="Proteomes" id="UP000176221">
    <property type="component" value="Unassembled WGS sequence"/>
</dbReference>
<dbReference type="GO" id="GO:0008360">
    <property type="term" value="P:regulation of cell shape"/>
    <property type="evidence" value="ECO:0007669"/>
    <property type="project" value="UniProtKB-KW"/>
</dbReference>
<accession>A0A1G2NE95</accession>
<dbReference type="GO" id="GO:0015648">
    <property type="term" value="F:lipid-linked peptidoglycan transporter activity"/>
    <property type="evidence" value="ECO:0007669"/>
    <property type="project" value="TreeGrafter"/>
</dbReference>
<dbReference type="AlphaFoldDB" id="A0A1G2NE95"/>
<keyword evidence="8 16" id="KW-0472">Membrane</keyword>
<keyword evidence="4 16" id="KW-0812">Transmembrane</keyword>
<dbReference type="STRING" id="1802319.A2928_01785"/>
<feature type="transmembrane region" description="Helical" evidence="16">
    <location>
        <begin position="40"/>
        <end position="62"/>
    </location>
</feature>
<keyword evidence="7 16" id="KW-1133">Transmembrane helix</keyword>